<keyword evidence="3 16" id="KW-0645">Protease</keyword>
<comment type="subcellular location">
    <subcellularLocation>
        <location evidence="1">Endoplasmic reticulum membrane</location>
        <topology evidence="1">Multi-pass membrane protein</topology>
    </subcellularLocation>
</comment>
<evidence type="ECO:0000256" key="5">
    <source>
        <dbReference type="ARBA" id="ARBA00022801"/>
    </source>
</evidence>
<evidence type="ECO:0000256" key="1">
    <source>
        <dbReference type="ARBA" id="ARBA00004477"/>
    </source>
</evidence>
<dbReference type="InterPro" id="IPR039731">
    <property type="entry name" value="Rce1"/>
</dbReference>
<dbReference type="GO" id="GO:0006508">
    <property type="term" value="P:proteolysis"/>
    <property type="evidence" value="ECO:0007669"/>
    <property type="project" value="UniProtKB-KW"/>
</dbReference>
<accession>A0ABM0JAF5</accession>
<proteinExistence type="inferred from homology"/>
<evidence type="ECO:0000313" key="16">
    <source>
        <dbReference type="RefSeq" id="XP_005089152.1"/>
    </source>
</evidence>
<comment type="catalytic activity">
    <reaction evidence="10">
        <text>Hydrolyzes the peptide bond -P2-(S-farnesyl or geranylgeranyl)C-P1'-P2'-P3'-COOH where P1' and P2' are amino acids with aliphatic sidechains and P3' is any C-terminal residue.</text>
        <dbReference type="EC" id="3.4.26.1"/>
    </reaction>
</comment>
<feature type="transmembrane region" description="Helical" evidence="13">
    <location>
        <begin position="88"/>
        <end position="107"/>
    </location>
</feature>
<evidence type="ECO:0000256" key="9">
    <source>
        <dbReference type="ARBA" id="ARBA00032607"/>
    </source>
</evidence>
<dbReference type="Pfam" id="PF02517">
    <property type="entry name" value="Rce1-like"/>
    <property type="match status" value="1"/>
</dbReference>
<keyword evidence="6" id="KW-0256">Endoplasmic reticulum</keyword>
<evidence type="ECO:0000256" key="3">
    <source>
        <dbReference type="ARBA" id="ARBA00022670"/>
    </source>
</evidence>
<evidence type="ECO:0000256" key="13">
    <source>
        <dbReference type="SAM" id="Phobius"/>
    </source>
</evidence>
<keyword evidence="5" id="KW-0378">Hydrolase</keyword>
<keyword evidence="7 13" id="KW-1133">Transmembrane helix</keyword>
<dbReference type="RefSeq" id="XP_005089152.1">
    <property type="nucleotide sequence ID" value="XM_005089095.3"/>
</dbReference>
<evidence type="ECO:0000256" key="2">
    <source>
        <dbReference type="ARBA" id="ARBA00006897"/>
    </source>
</evidence>
<evidence type="ECO:0000256" key="8">
    <source>
        <dbReference type="ARBA" id="ARBA00023136"/>
    </source>
</evidence>
<dbReference type="GeneID" id="101858532"/>
<evidence type="ECO:0000313" key="15">
    <source>
        <dbReference type="Proteomes" id="UP000694888"/>
    </source>
</evidence>
<evidence type="ECO:0000256" key="12">
    <source>
        <dbReference type="ARBA" id="ARBA00049763"/>
    </source>
</evidence>
<dbReference type="Proteomes" id="UP000694888">
    <property type="component" value="Unplaced"/>
</dbReference>
<name>A0ABM0JAF5_APLCA</name>
<evidence type="ECO:0000256" key="7">
    <source>
        <dbReference type="ARBA" id="ARBA00022989"/>
    </source>
</evidence>
<evidence type="ECO:0000256" key="11">
    <source>
        <dbReference type="ARBA" id="ARBA00049729"/>
    </source>
</evidence>
<gene>
    <name evidence="16" type="primary">LOC101858532</name>
</gene>
<feature type="domain" description="CAAX prenyl protease 2/Lysostaphin resistance protein A-like" evidence="14">
    <location>
        <begin position="135"/>
        <end position="240"/>
    </location>
</feature>
<protein>
    <recommendedName>
        <fullName evidence="12">CAAX prenyl protease 2</fullName>
        <ecNumber evidence="11">3.4.26.1</ecNumber>
    </recommendedName>
    <alternativeName>
        <fullName evidence="9">Farnesylated proteins-converting enzyme 2</fullName>
    </alternativeName>
</protein>
<feature type="transmembrane region" description="Helical" evidence="13">
    <location>
        <begin position="259"/>
        <end position="278"/>
    </location>
</feature>
<keyword evidence="8 13" id="KW-0472">Membrane</keyword>
<dbReference type="GO" id="GO:0008233">
    <property type="term" value="F:peptidase activity"/>
    <property type="evidence" value="ECO:0007669"/>
    <property type="project" value="UniProtKB-KW"/>
</dbReference>
<dbReference type="EC" id="3.4.26.1" evidence="11"/>
<organism evidence="15 16">
    <name type="scientific">Aplysia californica</name>
    <name type="common">California sea hare</name>
    <dbReference type="NCBI Taxonomy" id="6500"/>
    <lineage>
        <taxon>Eukaryota</taxon>
        <taxon>Metazoa</taxon>
        <taxon>Spiralia</taxon>
        <taxon>Lophotrochozoa</taxon>
        <taxon>Mollusca</taxon>
        <taxon>Gastropoda</taxon>
        <taxon>Heterobranchia</taxon>
        <taxon>Euthyneura</taxon>
        <taxon>Tectipleura</taxon>
        <taxon>Aplysiida</taxon>
        <taxon>Aplysioidea</taxon>
        <taxon>Aplysiidae</taxon>
        <taxon>Aplysia</taxon>
    </lineage>
</organism>
<keyword evidence="4 13" id="KW-0812">Transmembrane</keyword>
<feature type="transmembrane region" description="Helical" evidence="13">
    <location>
        <begin position="12"/>
        <end position="31"/>
    </location>
</feature>
<dbReference type="PANTHER" id="PTHR13046:SF0">
    <property type="entry name" value="CAAX PRENYL PROTEASE 2"/>
    <property type="match status" value="1"/>
</dbReference>
<keyword evidence="15" id="KW-1185">Reference proteome</keyword>
<feature type="transmembrane region" description="Helical" evidence="13">
    <location>
        <begin position="51"/>
        <end position="68"/>
    </location>
</feature>
<reference evidence="16" key="1">
    <citation type="submission" date="2025-08" db="UniProtKB">
        <authorList>
            <consortium name="RefSeq"/>
        </authorList>
    </citation>
    <scope>IDENTIFICATION</scope>
</reference>
<evidence type="ECO:0000259" key="14">
    <source>
        <dbReference type="Pfam" id="PF02517"/>
    </source>
</evidence>
<dbReference type="InterPro" id="IPR003675">
    <property type="entry name" value="Rce1/LyrA-like_dom"/>
</dbReference>
<dbReference type="PANTHER" id="PTHR13046">
    <property type="entry name" value="PROTEASE U48 CAAX PRENYL PROTEASE RCE1"/>
    <property type="match status" value="1"/>
</dbReference>
<comment type="similarity">
    <text evidence="2">Belongs to the peptidase U48 family.</text>
</comment>
<evidence type="ECO:0000256" key="4">
    <source>
        <dbReference type="ARBA" id="ARBA00022692"/>
    </source>
</evidence>
<evidence type="ECO:0000256" key="10">
    <source>
        <dbReference type="ARBA" id="ARBA00047280"/>
    </source>
</evidence>
<sequence>MANVVFDTLPTFLAILLCFFFAVLYVGSLYVWGATIKDKSRDHPDVIKRRFLSVASVCAIAPVLLWTVASPSDKVHANTLLEWLGIRFWGFIPACIVPLFLTMVLFLGPLSLHYLDGVFSLYLESKYWTNSVKNYVWLRNHIVAPLSEEFIFRACMLPVLLPRLGEGWSILLCPLFFGVAHFHHMIEKVVHSQQDVSEAFKQSLFQLGYTTVFGAYSAFLFLRTGHLMAPVIAHAFCNHMGFPSFGEVMGYPSPTRHRLIALFVLGLVSWLLLLYPLTSPLLYSNDVYVL</sequence>
<evidence type="ECO:0000256" key="6">
    <source>
        <dbReference type="ARBA" id="ARBA00022824"/>
    </source>
</evidence>